<keyword evidence="4 5" id="KW-0472">Membrane</keyword>
<dbReference type="OrthoDB" id="9815466at2"/>
<evidence type="ECO:0000313" key="8">
    <source>
        <dbReference type="Proteomes" id="UP000253490"/>
    </source>
</evidence>
<proteinExistence type="predicted"/>
<dbReference type="Pfam" id="PF09586">
    <property type="entry name" value="YfhO"/>
    <property type="match status" value="1"/>
</dbReference>
<dbReference type="RefSeq" id="WP_113921842.1">
    <property type="nucleotide sequence ID" value="NZ_QNRX01000028.1"/>
</dbReference>
<feature type="transmembrane region" description="Helical" evidence="5">
    <location>
        <begin position="150"/>
        <end position="169"/>
    </location>
</feature>
<dbReference type="InterPro" id="IPR007267">
    <property type="entry name" value="GtrA_DPMS_TM"/>
</dbReference>
<evidence type="ECO:0000256" key="4">
    <source>
        <dbReference type="ARBA" id="ARBA00023136"/>
    </source>
</evidence>
<sequence length="1026" mass="119078">MKKILMTCTKRISQLLDREFFRFLIVGGVNTLLGYSMTLFLFYIIGINYKLSQILNFLICFPVAYTLQTMFAFRSRWSWKRLFLYPVSSLPNLIVQYITLIFCVEILGVVEYIAYLISYILPIPIMFFVVKFFVAAKSKDERENTLDNSFLSYLGIYTIFFVIVFLAGFQEFFEEAKSFIWYFDGTKQHFPFLYDYAETLKTVISGKSAFPMWNWQLGFGADTVFSYSYYVLGDLFSILASLFFPLSKMELAYSIMIGARLYFVGFSLLYYCKYMGLREIPSVIGSLMYAFCGHILFWGLRHPFFSNSAIIFPFLALGIEEIFKRKKPMLFILCVAFSAINNYYFLYMNTLGIFVYSIIRFFYYVIENKGSNFIKAFLKVTYYYLIGLSIGAVVFLPSAYGFLNTARVPSIELKSFFEIRDYINMFARFVINDKIPRISLPLIAFPCTLMFLRFQGRFSKSFKVMFFIMTIFVCLPIMHYAFNAMSAQNDRWVYIYIFLLSFNVSYVLNHIDGYEQWKFFIVFFSVLGILFYDAKVVNLTLIILGVICLCKDLCLRHPIENSHANYFQIGILILVTLNLIVNVDTYAKESNLGKEFKEFGSVLSEYEDDQTAIVNSLRDVDLYRTDYDDKTDNKGLVNNFNGTHIYNSIVNKNLIAFYDDHNLRTKPHNSAYMGLDNITGLTSLLNVKYYVAKEKDKHAIPYGFKEKVNEKGVVLYENQYVLPIGFIYDEYILHDSLQEKSTVDKVYQMMNAAIVEEDILNIPKKKYQEWGEVLDFKVIRQEGVKINDNKIEVLKKNGSITLQVNVAIGKETFLEISRIYYEKDNKDFKLTVETDKIKKSKETRSMNNTYYIDNRNYLYNLGVSQEDTTDITISFNQKGSYKYEDLEIIGVSMNKYKKCIKNLNKNTLQEIKLSTNKIQGKIQASNKSILFLSIPYTKGWQAYIDGKKVETFPVNTAFTGVVIDKGQHEVYLKYTTPLLHLGALISIIGILILLIGGVVRKHSLKGISHIETLTVYIGHLIIDNNK</sequence>
<dbReference type="GO" id="GO:0000271">
    <property type="term" value="P:polysaccharide biosynthetic process"/>
    <property type="evidence" value="ECO:0007669"/>
    <property type="project" value="InterPro"/>
</dbReference>
<dbReference type="PANTHER" id="PTHR38454:SF1">
    <property type="entry name" value="INTEGRAL MEMBRANE PROTEIN"/>
    <property type="match status" value="1"/>
</dbReference>
<dbReference type="GO" id="GO:0016020">
    <property type="term" value="C:membrane"/>
    <property type="evidence" value="ECO:0007669"/>
    <property type="project" value="UniProtKB-SubCell"/>
</dbReference>
<keyword evidence="3 5" id="KW-1133">Transmembrane helix</keyword>
<dbReference type="Pfam" id="PF04138">
    <property type="entry name" value="GtrA_DPMS_TM"/>
    <property type="match status" value="1"/>
</dbReference>
<feature type="transmembrane region" description="Helical" evidence="5">
    <location>
        <begin position="251"/>
        <end position="271"/>
    </location>
</feature>
<organism evidence="7 8">
    <name type="scientific">Alkalibaculum bacchi</name>
    <dbReference type="NCBI Taxonomy" id="645887"/>
    <lineage>
        <taxon>Bacteria</taxon>
        <taxon>Bacillati</taxon>
        <taxon>Bacillota</taxon>
        <taxon>Clostridia</taxon>
        <taxon>Eubacteriales</taxon>
        <taxon>Eubacteriaceae</taxon>
        <taxon>Alkalibaculum</taxon>
    </lineage>
</organism>
<evidence type="ECO:0000256" key="2">
    <source>
        <dbReference type="ARBA" id="ARBA00022692"/>
    </source>
</evidence>
<feature type="transmembrane region" description="Helical" evidence="5">
    <location>
        <begin position="382"/>
        <end position="403"/>
    </location>
</feature>
<feature type="transmembrane region" description="Helical" evidence="5">
    <location>
        <begin position="491"/>
        <end position="508"/>
    </location>
</feature>
<dbReference type="PANTHER" id="PTHR38454">
    <property type="entry name" value="INTEGRAL MEMBRANE PROTEIN-RELATED"/>
    <property type="match status" value="1"/>
</dbReference>
<dbReference type="AlphaFoldDB" id="A0A366HXE9"/>
<feature type="transmembrane region" description="Helical" evidence="5">
    <location>
        <begin position="20"/>
        <end position="45"/>
    </location>
</feature>
<feature type="domain" description="GtrA/DPMS transmembrane" evidence="6">
    <location>
        <begin position="22"/>
        <end position="134"/>
    </location>
</feature>
<evidence type="ECO:0000256" key="5">
    <source>
        <dbReference type="SAM" id="Phobius"/>
    </source>
</evidence>
<feature type="transmembrane region" description="Helical" evidence="5">
    <location>
        <begin position="353"/>
        <end position="370"/>
    </location>
</feature>
<accession>A0A366HXE9</accession>
<feature type="transmembrane region" description="Helical" evidence="5">
    <location>
        <begin position="283"/>
        <end position="300"/>
    </location>
</feature>
<feature type="transmembrane region" description="Helical" evidence="5">
    <location>
        <begin position="520"/>
        <end position="547"/>
    </location>
</feature>
<protein>
    <submittedName>
        <fullName evidence="7">Putative membrane protein YfhO</fullName>
    </submittedName>
</protein>
<name>A0A366HXE9_9FIRM</name>
<feature type="transmembrane region" description="Helical" evidence="5">
    <location>
        <begin position="113"/>
        <end position="134"/>
    </location>
</feature>
<dbReference type="EMBL" id="QNRX01000028">
    <property type="protein sequence ID" value="RBP57538.1"/>
    <property type="molecule type" value="Genomic_DNA"/>
</dbReference>
<comment type="subcellular location">
    <subcellularLocation>
        <location evidence="1">Membrane</location>
        <topology evidence="1">Multi-pass membrane protein</topology>
    </subcellularLocation>
</comment>
<comment type="caution">
    <text evidence="7">The sequence shown here is derived from an EMBL/GenBank/DDBJ whole genome shotgun (WGS) entry which is preliminary data.</text>
</comment>
<feature type="transmembrane region" description="Helical" evidence="5">
    <location>
        <begin position="83"/>
        <end position="107"/>
    </location>
</feature>
<evidence type="ECO:0000256" key="1">
    <source>
        <dbReference type="ARBA" id="ARBA00004141"/>
    </source>
</evidence>
<feature type="transmembrane region" description="Helical" evidence="5">
    <location>
        <begin position="435"/>
        <end position="452"/>
    </location>
</feature>
<feature type="transmembrane region" description="Helical" evidence="5">
    <location>
        <begin position="464"/>
        <end position="485"/>
    </location>
</feature>
<dbReference type="Proteomes" id="UP000253490">
    <property type="component" value="Unassembled WGS sequence"/>
</dbReference>
<evidence type="ECO:0000313" key="7">
    <source>
        <dbReference type="EMBL" id="RBP57538.1"/>
    </source>
</evidence>
<evidence type="ECO:0000256" key="3">
    <source>
        <dbReference type="ARBA" id="ARBA00022989"/>
    </source>
</evidence>
<reference evidence="7 8" key="1">
    <citation type="submission" date="2018-06" db="EMBL/GenBank/DDBJ databases">
        <title>Genomic Encyclopedia of Type Strains, Phase IV (KMG-IV): sequencing the most valuable type-strain genomes for metagenomic binning, comparative biology and taxonomic classification.</title>
        <authorList>
            <person name="Goeker M."/>
        </authorList>
    </citation>
    <scope>NUCLEOTIDE SEQUENCE [LARGE SCALE GENOMIC DNA]</scope>
    <source>
        <strain evidence="7 8">DSM 22112</strain>
    </source>
</reference>
<dbReference type="InterPro" id="IPR018580">
    <property type="entry name" value="Uncharacterised_YfhO"/>
</dbReference>
<evidence type="ECO:0000259" key="6">
    <source>
        <dbReference type="Pfam" id="PF04138"/>
    </source>
</evidence>
<feature type="transmembrane region" description="Helical" evidence="5">
    <location>
        <begin position="51"/>
        <end position="71"/>
    </location>
</feature>
<keyword evidence="2 5" id="KW-0812">Transmembrane</keyword>
<keyword evidence="8" id="KW-1185">Reference proteome</keyword>
<feature type="transmembrane region" description="Helical" evidence="5">
    <location>
        <begin position="978"/>
        <end position="999"/>
    </location>
</feature>
<gene>
    <name evidence="7" type="ORF">DES36_1284</name>
</gene>